<evidence type="ECO:0000313" key="3">
    <source>
        <dbReference type="EMBL" id="KAG5168235.1"/>
    </source>
</evidence>
<sequence>MASPTAQNVGKRGSTMAIACGVAIASALGVMYATGRDVKSKEGESSPYTNQGQGLGGGDKAMTSSDVNAAVSVPKPGKDRLSTAVSKEK</sequence>
<evidence type="ECO:0000256" key="1">
    <source>
        <dbReference type="SAM" id="MobiDB-lite"/>
    </source>
</evidence>
<comment type="caution">
    <text evidence="3">The sequence shown here is derived from an EMBL/GenBank/DDBJ whole genome shotgun (WGS) entry which is preliminary data.</text>
</comment>
<proteinExistence type="predicted"/>
<accession>A0A8H7XUP0</accession>
<protein>
    <submittedName>
        <fullName evidence="3">Uncharacterized protein</fullName>
    </submittedName>
</protein>
<reference evidence="3" key="1">
    <citation type="submission" date="2021-02" db="EMBL/GenBank/DDBJ databases">
        <title>Psilocybe cubensis genome.</title>
        <authorList>
            <person name="Mckernan K.J."/>
            <person name="Crawford S."/>
            <person name="Trippe A."/>
            <person name="Kane L.T."/>
            <person name="Mclaughlin S."/>
        </authorList>
    </citation>
    <scope>NUCLEOTIDE SEQUENCE [LARGE SCALE GENOMIC DNA]</scope>
    <source>
        <strain evidence="3">MGC-MH-2018</strain>
    </source>
</reference>
<organism evidence="3">
    <name type="scientific">Psilocybe cubensis</name>
    <name type="common">Psychedelic mushroom</name>
    <name type="synonym">Stropharia cubensis</name>
    <dbReference type="NCBI Taxonomy" id="181762"/>
    <lineage>
        <taxon>Eukaryota</taxon>
        <taxon>Fungi</taxon>
        <taxon>Dikarya</taxon>
        <taxon>Basidiomycota</taxon>
        <taxon>Agaricomycotina</taxon>
        <taxon>Agaricomycetes</taxon>
        <taxon>Agaricomycetidae</taxon>
        <taxon>Agaricales</taxon>
        <taxon>Agaricineae</taxon>
        <taxon>Strophariaceae</taxon>
        <taxon>Psilocybe</taxon>
    </lineage>
</organism>
<feature type="transmembrane region" description="Helical" evidence="2">
    <location>
        <begin position="15"/>
        <end position="33"/>
    </location>
</feature>
<dbReference type="EMBL" id="JAFIQS010000006">
    <property type="protein sequence ID" value="KAG5168235.1"/>
    <property type="molecule type" value="Genomic_DNA"/>
</dbReference>
<keyword evidence="2" id="KW-0812">Transmembrane</keyword>
<evidence type="ECO:0000256" key="2">
    <source>
        <dbReference type="SAM" id="Phobius"/>
    </source>
</evidence>
<keyword evidence="2" id="KW-1133">Transmembrane helix</keyword>
<feature type="compositionally biased region" description="Basic and acidic residues" evidence="1">
    <location>
        <begin position="76"/>
        <end position="89"/>
    </location>
</feature>
<gene>
    <name evidence="3" type="ORF">JR316_006830</name>
</gene>
<dbReference type="AlphaFoldDB" id="A0A8H7XUP0"/>
<feature type="region of interest" description="Disordered" evidence="1">
    <location>
        <begin position="36"/>
        <end position="89"/>
    </location>
</feature>
<name>A0A8H7XUP0_PSICU</name>
<keyword evidence="2" id="KW-0472">Membrane</keyword>